<comment type="caution">
    <text evidence="1">The sequence shown here is derived from an EMBL/GenBank/DDBJ whole genome shotgun (WGS) entry which is preliminary data.</text>
</comment>
<sequence length="125" mass="14052">MNSMKQRLFRDTAGLYIGRIFDEGDYPSDITYREMLSFSIRSPLALISSIVSHLLVLVRSVEEKSVNSCFPLKKEECLSQKKEKYIRRAGVEPATYGCLSLSFHLQSTALPTELSTAVGSSNRKL</sequence>
<name>A0A4Y2HHL8_ARAVE</name>
<organism evidence="1 2">
    <name type="scientific">Araneus ventricosus</name>
    <name type="common">Orbweaver spider</name>
    <name type="synonym">Epeira ventricosa</name>
    <dbReference type="NCBI Taxonomy" id="182803"/>
    <lineage>
        <taxon>Eukaryota</taxon>
        <taxon>Metazoa</taxon>
        <taxon>Ecdysozoa</taxon>
        <taxon>Arthropoda</taxon>
        <taxon>Chelicerata</taxon>
        <taxon>Arachnida</taxon>
        <taxon>Araneae</taxon>
        <taxon>Araneomorphae</taxon>
        <taxon>Entelegynae</taxon>
        <taxon>Araneoidea</taxon>
        <taxon>Araneidae</taxon>
        <taxon>Araneus</taxon>
    </lineage>
</organism>
<keyword evidence="2" id="KW-1185">Reference proteome</keyword>
<evidence type="ECO:0000313" key="2">
    <source>
        <dbReference type="Proteomes" id="UP000499080"/>
    </source>
</evidence>
<proteinExistence type="predicted"/>
<dbReference type="Proteomes" id="UP000499080">
    <property type="component" value="Unassembled WGS sequence"/>
</dbReference>
<dbReference type="EMBL" id="BGPR01001949">
    <property type="protein sequence ID" value="GBM64884.1"/>
    <property type="molecule type" value="Genomic_DNA"/>
</dbReference>
<accession>A0A4Y2HHL8</accession>
<dbReference type="AlphaFoldDB" id="A0A4Y2HHL8"/>
<reference evidence="1 2" key="1">
    <citation type="journal article" date="2019" name="Sci. Rep.">
        <title>Orb-weaving spider Araneus ventricosus genome elucidates the spidroin gene catalogue.</title>
        <authorList>
            <person name="Kono N."/>
            <person name="Nakamura H."/>
            <person name="Ohtoshi R."/>
            <person name="Moran D.A.P."/>
            <person name="Shinohara A."/>
            <person name="Yoshida Y."/>
            <person name="Fujiwara M."/>
            <person name="Mori M."/>
            <person name="Tomita M."/>
            <person name="Arakawa K."/>
        </authorList>
    </citation>
    <scope>NUCLEOTIDE SEQUENCE [LARGE SCALE GENOMIC DNA]</scope>
</reference>
<protein>
    <submittedName>
        <fullName evidence="1">Uncharacterized protein</fullName>
    </submittedName>
</protein>
<gene>
    <name evidence="1" type="ORF">AVEN_200292_1</name>
</gene>
<evidence type="ECO:0000313" key="1">
    <source>
        <dbReference type="EMBL" id="GBM64884.1"/>
    </source>
</evidence>